<dbReference type="Proteomes" id="UP000182894">
    <property type="component" value="Unassembled WGS sequence"/>
</dbReference>
<keyword evidence="6" id="KW-1185">Reference proteome</keyword>
<name>A0A1G7RZC6_9PSED</name>
<evidence type="ECO:0000313" key="6">
    <source>
        <dbReference type="Proteomes" id="UP000182894"/>
    </source>
</evidence>
<reference evidence="6" key="1">
    <citation type="submission" date="2016-10" db="EMBL/GenBank/DDBJ databases">
        <authorList>
            <person name="Varghese N."/>
            <person name="Submissions S."/>
        </authorList>
    </citation>
    <scope>NUCLEOTIDE SEQUENCE [LARGE SCALE GENOMIC DNA]</scope>
    <source>
        <strain evidence="6">ATCC 700689</strain>
    </source>
</reference>
<keyword evidence="1" id="KW-0805">Transcription regulation</keyword>
<dbReference type="RefSeq" id="WP_074749634.1">
    <property type="nucleotide sequence ID" value="NZ_FNCO01000001.1"/>
</dbReference>
<dbReference type="GO" id="GO:0003700">
    <property type="term" value="F:DNA-binding transcription factor activity"/>
    <property type="evidence" value="ECO:0007669"/>
    <property type="project" value="InterPro"/>
</dbReference>
<gene>
    <name evidence="5" type="ORF">SAMN05216605_101304</name>
</gene>
<dbReference type="PROSITE" id="PS01124">
    <property type="entry name" value="HTH_ARAC_FAMILY_2"/>
    <property type="match status" value="1"/>
</dbReference>
<dbReference type="GO" id="GO:0043565">
    <property type="term" value="F:sequence-specific DNA binding"/>
    <property type="evidence" value="ECO:0007669"/>
    <property type="project" value="InterPro"/>
</dbReference>
<feature type="domain" description="HTH araC/xylS-type" evidence="4">
    <location>
        <begin position="189"/>
        <end position="290"/>
    </location>
</feature>
<dbReference type="AlphaFoldDB" id="A0A1G7RZC6"/>
<keyword evidence="2" id="KW-0238">DNA-binding</keyword>
<dbReference type="STRING" id="89065.SAMN05216605_101304"/>
<accession>A0A1G7RZC6</accession>
<dbReference type="InterPro" id="IPR018060">
    <property type="entry name" value="HTH_AraC"/>
</dbReference>
<evidence type="ECO:0000256" key="3">
    <source>
        <dbReference type="ARBA" id="ARBA00023163"/>
    </source>
</evidence>
<proteinExistence type="predicted"/>
<evidence type="ECO:0000313" key="5">
    <source>
        <dbReference type="EMBL" id="SDG16044.1"/>
    </source>
</evidence>
<dbReference type="EMBL" id="FNCO01000001">
    <property type="protein sequence ID" value="SDG16044.1"/>
    <property type="molecule type" value="Genomic_DNA"/>
</dbReference>
<dbReference type="Gene3D" id="1.10.10.60">
    <property type="entry name" value="Homeodomain-like"/>
    <property type="match status" value="1"/>
</dbReference>
<protein>
    <submittedName>
        <fullName evidence="5">Transcriptional regulator, AraC family</fullName>
    </submittedName>
</protein>
<evidence type="ECO:0000256" key="1">
    <source>
        <dbReference type="ARBA" id="ARBA00023015"/>
    </source>
</evidence>
<dbReference type="PANTHER" id="PTHR46796">
    <property type="entry name" value="HTH-TYPE TRANSCRIPTIONAL ACTIVATOR RHAS-RELATED"/>
    <property type="match status" value="1"/>
</dbReference>
<evidence type="ECO:0000256" key="2">
    <source>
        <dbReference type="ARBA" id="ARBA00023125"/>
    </source>
</evidence>
<keyword evidence="3" id="KW-0804">Transcription</keyword>
<evidence type="ECO:0000259" key="4">
    <source>
        <dbReference type="PROSITE" id="PS01124"/>
    </source>
</evidence>
<dbReference type="PANTHER" id="PTHR46796:SF12">
    <property type="entry name" value="HTH-TYPE DNA-BINDING TRANSCRIPTIONAL ACTIVATOR EUTR"/>
    <property type="match status" value="1"/>
</dbReference>
<dbReference type="Pfam" id="PF12833">
    <property type="entry name" value="HTH_18"/>
    <property type="match status" value="1"/>
</dbReference>
<dbReference type="InterPro" id="IPR050204">
    <property type="entry name" value="AraC_XylS_family_regulators"/>
</dbReference>
<dbReference type="SMART" id="SM00342">
    <property type="entry name" value="HTH_ARAC"/>
    <property type="match status" value="1"/>
</dbReference>
<sequence>MSVKVFETVAADQQGTSYAGWSLHYAQMSSGQFKGRLVEAELGGVQVYEEHMNTRIEQYYKAPSDALVFSFDMADRALYLLDASTQNLWITPENYREIAVVIRQDSLGTRHLHRTFEDLLLTPLKSPHGALFSGWLSTMLTRMTHADTAESIHLGDQLIEDCLYVLEQSQCSPLSGRNLRVRDQRKIVQRVFEQVSAYPTENFSVVQLAETADTSFQQLRKAFNECVGMAPTAWLRTRRLNLARQDLLSARREGTNVAEVAMRYSFWHLGRFAETYRSLFLEYPSQTLARSSR</sequence>
<organism evidence="5 6">
    <name type="scientific">Pseudomonas abietaniphila</name>
    <dbReference type="NCBI Taxonomy" id="89065"/>
    <lineage>
        <taxon>Bacteria</taxon>
        <taxon>Pseudomonadati</taxon>
        <taxon>Pseudomonadota</taxon>
        <taxon>Gammaproteobacteria</taxon>
        <taxon>Pseudomonadales</taxon>
        <taxon>Pseudomonadaceae</taxon>
        <taxon>Pseudomonas</taxon>
    </lineage>
</organism>